<evidence type="ECO:0000313" key="1">
    <source>
        <dbReference type="EMBL" id="GAJ04886.1"/>
    </source>
</evidence>
<protein>
    <recommendedName>
        <fullName evidence="2">Polysaccharide pyruvyl transferase domain-containing protein</fullName>
    </recommendedName>
</protein>
<evidence type="ECO:0008006" key="2">
    <source>
        <dbReference type="Google" id="ProtNLM"/>
    </source>
</evidence>
<gene>
    <name evidence="1" type="ORF">S12H4_43048</name>
</gene>
<organism evidence="1">
    <name type="scientific">marine sediment metagenome</name>
    <dbReference type="NCBI Taxonomy" id="412755"/>
    <lineage>
        <taxon>unclassified sequences</taxon>
        <taxon>metagenomes</taxon>
        <taxon>ecological metagenomes</taxon>
    </lineage>
</organism>
<dbReference type="EMBL" id="BARW01026386">
    <property type="protein sequence ID" value="GAJ04886.1"/>
    <property type="molecule type" value="Genomic_DNA"/>
</dbReference>
<comment type="caution">
    <text evidence="1">The sequence shown here is derived from an EMBL/GenBank/DDBJ whole genome shotgun (WGS) entry which is preliminary data.</text>
</comment>
<reference evidence="1" key="1">
    <citation type="journal article" date="2014" name="Front. Microbiol.">
        <title>High frequency of phylogenetically diverse reductive dehalogenase-homologous genes in deep subseafloor sedimentary metagenomes.</title>
        <authorList>
            <person name="Kawai M."/>
            <person name="Futagami T."/>
            <person name="Toyoda A."/>
            <person name="Takaki Y."/>
            <person name="Nishi S."/>
            <person name="Hori S."/>
            <person name="Arai W."/>
            <person name="Tsubouchi T."/>
            <person name="Morono Y."/>
            <person name="Uchiyama I."/>
            <person name="Ito T."/>
            <person name="Fujiyama A."/>
            <person name="Inagaki F."/>
            <person name="Takami H."/>
        </authorList>
    </citation>
    <scope>NUCLEOTIDE SEQUENCE</scope>
    <source>
        <strain evidence="1">Expedition CK06-06</strain>
    </source>
</reference>
<proteinExistence type="predicted"/>
<dbReference type="AlphaFoldDB" id="X1UYA6"/>
<accession>X1UYA6</accession>
<name>X1UYA6_9ZZZZ</name>
<sequence>MKGARILNVDGYEPRKIKYAISKSKLLISGGRLHALIWAVAHNIPYEVSPIKHSKIANFIEMHKKYGDKLKEMEKKNMKIFKEVVEK</sequence>